<evidence type="ECO:0000256" key="1">
    <source>
        <dbReference type="ARBA" id="ARBA00004167"/>
    </source>
</evidence>
<protein>
    <submittedName>
        <fullName evidence="9">Glycosyltransferase family 92 protein</fullName>
    </submittedName>
</protein>
<dbReference type="Proteomes" id="UP000247409">
    <property type="component" value="Unassembled WGS sequence"/>
</dbReference>
<evidence type="ECO:0000256" key="8">
    <source>
        <dbReference type="SAM" id="Phobius"/>
    </source>
</evidence>
<keyword evidence="5 8" id="KW-0812">Transmembrane</keyword>
<keyword evidence="4 9" id="KW-0808">Transferase</keyword>
<evidence type="ECO:0000313" key="10">
    <source>
        <dbReference type="Proteomes" id="UP000247409"/>
    </source>
</evidence>
<dbReference type="EMBL" id="NBIV01000124">
    <property type="protein sequence ID" value="PXF43502.1"/>
    <property type="molecule type" value="Genomic_DNA"/>
</dbReference>
<evidence type="ECO:0000256" key="7">
    <source>
        <dbReference type="ARBA" id="ARBA00023136"/>
    </source>
</evidence>
<evidence type="ECO:0000256" key="6">
    <source>
        <dbReference type="ARBA" id="ARBA00022989"/>
    </source>
</evidence>
<comment type="similarity">
    <text evidence="2">Belongs to the glycosyltransferase 92 family.</text>
</comment>
<dbReference type="GO" id="GO:0005737">
    <property type="term" value="C:cytoplasm"/>
    <property type="evidence" value="ECO:0007669"/>
    <property type="project" value="TreeGrafter"/>
</dbReference>
<keyword evidence="7 8" id="KW-0472">Membrane</keyword>
<dbReference type="AlphaFoldDB" id="A0A2V3IN53"/>
<reference evidence="9 10" key="1">
    <citation type="journal article" date="2018" name="Mol. Biol. Evol.">
        <title>Analysis of the draft genome of the red seaweed Gracilariopsis chorda provides insights into genome size evolution in Rhodophyta.</title>
        <authorList>
            <person name="Lee J."/>
            <person name="Yang E.C."/>
            <person name="Graf L."/>
            <person name="Yang J.H."/>
            <person name="Qiu H."/>
            <person name="Zel Zion U."/>
            <person name="Chan C.X."/>
            <person name="Stephens T.G."/>
            <person name="Weber A.P.M."/>
            <person name="Boo G.H."/>
            <person name="Boo S.M."/>
            <person name="Kim K.M."/>
            <person name="Shin Y."/>
            <person name="Jung M."/>
            <person name="Lee S.J."/>
            <person name="Yim H.S."/>
            <person name="Lee J.H."/>
            <person name="Bhattacharya D."/>
            <person name="Yoon H.S."/>
        </authorList>
    </citation>
    <scope>NUCLEOTIDE SEQUENCE [LARGE SCALE GENOMIC DNA]</scope>
    <source>
        <strain evidence="9 10">SKKU-2015</strain>
        <tissue evidence="9">Whole body</tissue>
    </source>
</reference>
<dbReference type="GO" id="GO:0016757">
    <property type="term" value="F:glycosyltransferase activity"/>
    <property type="evidence" value="ECO:0007669"/>
    <property type="project" value="UniProtKB-KW"/>
</dbReference>
<comment type="subcellular location">
    <subcellularLocation>
        <location evidence="1">Membrane</location>
        <topology evidence="1">Single-pass membrane protein</topology>
    </subcellularLocation>
</comment>
<comment type="caution">
    <text evidence="9">The sequence shown here is derived from an EMBL/GenBank/DDBJ whole genome shotgun (WGS) entry which is preliminary data.</text>
</comment>
<evidence type="ECO:0000256" key="4">
    <source>
        <dbReference type="ARBA" id="ARBA00022679"/>
    </source>
</evidence>
<keyword evidence="3" id="KW-0328">Glycosyltransferase</keyword>
<dbReference type="PANTHER" id="PTHR21461">
    <property type="entry name" value="GLYCOSYLTRANSFERASE FAMILY 92 PROTEIN"/>
    <property type="match status" value="1"/>
</dbReference>
<keyword evidence="10" id="KW-1185">Reference proteome</keyword>
<organism evidence="9 10">
    <name type="scientific">Gracilariopsis chorda</name>
    <dbReference type="NCBI Taxonomy" id="448386"/>
    <lineage>
        <taxon>Eukaryota</taxon>
        <taxon>Rhodophyta</taxon>
        <taxon>Florideophyceae</taxon>
        <taxon>Rhodymeniophycidae</taxon>
        <taxon>Gracilariales</taxon>
        <taxon>Gracilariaceae</taxon>
        <taxon>Gracilariopsis</taxon>
    </lineage>
</organism>
<evidence type="ECO:0000256" key="5">
    <source>
        <dbReference type="ARBA" id="ARBA00022692"/>
    </source>
</evidence>
<gene>
    <name evidence="9" type="ORF">BWQ96_06795</name>
</gene>
<name>A0A2V3IN53_9FLOR</name>
<evidence type="ECO:0000256" key="2">
    <source>
        <dbReference type="ARBA" id="ARBA00007647"/>
    </source>
</evidence>
<feature type="transmembrane region" description="Helical" evidence="8">
    <location>
        <begin position="21"/>
        <end position="38"/>
    </location>
</feature>
<proteinExistence type="inferred from homology"/>
<sequence>MPSERPYFPAKQPRRRSLSSRVLLVVVLVPVIFIPLLNRLPGPLPPKLAPLLSHTQHVYPAAPNDWKRPLTISLHAENNASNVRLTLFTTGVHTDTYGRSFKSVGCLVGDKPFPAIETRPEMTVCTVHPSELTYDTPLTVLLEVDDTLRTALNSTQLIKGENFTVFPEDVTVLPQRTQSARDAMPDNMAAVRTAVRWRSHMLDVSTGSRYELCMMTAMRQYPFLLRDWMQYYRRMGVDYFYIYENNADVPLKQHVDGRFVQVVHWPWSRSQMQSNNHFLLVAPKRCRYVAFFDADEYVMIGDDKPHALKRYIFHRRAQGFTEIVFHFLMMVNSGYVRRPKGSLPELYTHREKGQVVRQGKVALDMNKQFTWHRIHMVDGVGIKMYWNTSMELEPKSMQHNSMLVHYTKRSWEDFVAKNAVGGASVMTTGRPKKVLDVDKPDPKYMATAGEPFDGFRTRWRRIISGQDDGRIRMERVDEDGRVCDQDFCPACLLRRMGPLRCGRT</sequence>
<evidence type="ECO:0000256" key="3">
    <source>
        <dbReference type="ARBA" id="ARBA00022676"/>
    </source>
</evidence>
<evidence type="ECO:0000313" key="9">
    <source>
        <dbReference type="EMBL" id="PXF43502.1"/>
    </source>
</evidence>
<dbReference type="Pfam" id="PF01697">
    <property type="entry name" value="Glyco_transf_92"/>
    <property type="match status" value="1"/>
</dbReference>
<dbReference type="GO" id="GO:0016020">
    <property type="term" value="C:membrane"/>
    <property type="evidence" value="ECO:0007669"/>
    <property type="project" value="UniProtKB-SubCell"/>
</dbReference>
<dbReference type="InterPro" id="IPR008166">
    <property type="entry name" value="Glyco_transf_92"/>
</dbReference>
<dbReference type="PANTHER" id="PTHR21461:SF69">
    <property type="entry name" value="GLYCOSYLTRANSFERASE FAMILY 92 PROTEIN"/>
    <property type="match status" value="1"/>
</dbReference>
<accession>A0A2V3IN53</accession>
<keyword evidence="6 8" id="KW-1133">Transmembrane helix</keyword>
<dbReference type="OrthoDB" id="2526284at2759"/>